<name>A0A6A4WGY5_AMPAM</name>
<dbReference type="SUPFAM" id="SSF81383">
    <property type="entry name" value="F-box domain"/>
    <property type="match status" value="1"/>
</dbReference>
<gene>
    <name evidence="2" type="primary">FBXL12</name>
    <name evidence="2" type="ORF">FJT64_026375</name>
</gene>
<dbReference type="EMBL" id="VIIS01001176">
    <property type="protein sequence ID" value="KAF0301281.1"/>
    <property type="molecule type" value="Genomic_DNA"/>
</dbReference>
<dbReference type="Gene3D" id="3.80.10.10">
    <property type="entry name" value="Ribonuclease Inhibitor"/>
    <property type="match status" value="1"/>
</dbReference>
<dbReference type="InterPro" id="IPR032675">
    <property type="entry name" value="LRR_dom_sf"/>
</dbReference>
<accession>A0A6A4WGY5</accession>
<dbReference type="InterPro" id="IPR036047">
    <property type="entry name" value="F-box-like_dom_sf"/>
</dbReference>
<protein>
    <submittedName>
        <fullName evidence="2">F-box/LRR-repeat protein 12</fullName>
    </submittedName>
</protein>
<feature type="domain" description="F-box" evidence="1">
    <location>
        <begin position="4"/>
        <end position="50"/>
    </location>
</feature>
<organism evidence="2 3">
    <name type="scientific">Amphibalanus amphitrite</name>
    <name type="common">Striped barnacle</name>
    <name type="synonym">Balanus amphitrite</name>
    <dbReference type="NCBI Taxonomy" id="1232801"/>
    <lineage>
        <taxon>Eukaryota</taxon>
        <taxon>Metazoa</taxon>
        <taxon>Ecdysozoa</taxon>
        <taxon>Arthropoda</taxon>
        <taxon>Crustacea</taxon>
        <taxon>Multicrustacea</taxon>
        <taxon>Cirripedia</taxon>
        <taxon>Thoracica</taxon>
        <taxon>Thoracicalcarea</taxon>
        <taxon>Balanomorpha</taxon>
        <taxon>Balanoidea</taxon>
        <taxon>Balanidae</taxon>
        <taxon>Amphibalaninae</taxon>
        <taxon>Amphibalanus</taxon>
    </lineage>
</organism>
<dbReference type="OrthoDB" id="9856535at2759"/>
<dbReference type="Pfam" id="PF12937">
    <property type="entry name" value="F-box-like"/>
    <property type="match status" value="1"/>
</dbReference>
<evidence type="ECO:0000259" key="1">
    <source>
        <dbReference type="PROSITE" id="PS50181"/>
    </source>
</evidence>
<comment type="caution">
    <text evidence="2">The sequence shown here is derived from an EMBL/GenBank/DDBJ whole genome shotgun (WGS) entry which is preliminary data.</text>
</comment>
<dbReference type="Proteomes" id="UP000440578">
    <property type="component" value="Unassembled WGS sequence"/>
</dbReference>
<keyword evidence="3" id="KW-1185">Reference proteome</keyword>
<dbReference type="AlphaFoldDB" id="A0A6A4WGY5"/>
<dbReference type="PROSITE" id="PS50181">
    <property type="entry name" value="FBOX"/>
    <property type="match status" value="1"/>
</dbReference>
<evidence type="ECO:0000313" key="2">
    <source>
        <dbReference type="EMBL" id="KAF0301281.1"/>
    </source>
</evidence>
<reference evidence="2 3" key="1">
    <citation type="submission" date="2019-07" db="EMBL/GenBank/DDBJ databases">
        <title>Draft genome assembly of a fouling barnacle, Amphibalanus amphitrite (Darwin, 1854): The first reference genome for Thecostraca.</title>
        <authorList>
            <person name="Kim W."/>
        </authorList>
    </citation>
    <scope>NUCLEOTIDE SEQUENCE [LARGE SCALE GENOMIC DNA]</scope>
    <source>
        <strain evidence="2">SNU_AA5</strain>
        <tissue evidence="2">Soma without cirri and trophi</tissue>
    </source>
</reference>
<dbReference type="InterPro" id="IPR001810">
    <property type="entry name" value="F-box_dom"/>
</dbReference>
<proteinExistence type="predicted"/>
<dbReference type="SMART" id="SM00256">
    <property type="entry name" value="FBOX"/>
    <property type="match status" value="1"/>
</dbReference>
<sequence>MSPEPSLVDLPDELLLQVMSHLTTSDILLLARTCRRLCGLLSDRSLWYEVDLRQSRLRARQLARLLRHLHNETRRVCVAGHVERGRPVRPPLLTARILTDIKARCESSLVDLRLERCLLNATECGWVDSHALLPLSKLASLQRLSLRHCRRLGGEIAYSSISCMLGFRELRALDVRRTQVA</sequence>
<evidence type="ECO:0000313" key="3">
    <source>
        <dbReference type="Proteomes" id="UP000440578"/>
    </source>
</evidence>